<sequence>MSTGALTFTIRIILILSDLTIDSFQKNLTSVSPVRPVLIFDTGDAIISFAVTIFGFGDVCGKLPLSIDNIWELETVNFVRIAASDFGHYSFGCAYQNGRRCSRLGVSAPVSIILFVKSQKSSLEAI</sequence>
<dbReference type="KEGG" id="dpx:DAPPUDRAFT_105349"/>
<name>E9GQG1_DAPPU</name>
<proteinExistence type="predicted"/>
<dbReference type="InParanoid" id="E9GQG1"/>
<dbReference type="Proteomes" id="UP000000305">
    <property type="component" value="Unassembled WGS sequence"/>
</dbReference>
<dbReference type="EMBL" id="GL732558">
    <property type="protein sequence ID" value="EFX78344.1"/>
    <property type="molecule type" value="Genomic_DNA"/>
</dbReference>
<accession>E9GQG1</accession>
<evidence type="ECO:0000313" key="1">
    <source>
        <dbReference type="EMBL" id="EFX78344.1"/>
    </source>
</evidence>
<keyword evidence="2" id="KW-1185">Reference proteome</keyword>
<organism evidence="1 2">
    <name type="scientific">Daphnia pulex</name>
    <name type="common">Water flea</name>
    <dbReference type="NCBI Taxonomy" id="6669"/>
    <lineage>
        <taxon>Eukaryota</taxon>
        <taxon>Metazoa</taxon>
        <taxon>Ecdysozoa</taxon>
        <taxon>Arthropoda</taxon>
        <taxon>Crustacea</taxon>
        <taxon>Branchiopoda</taxon>
        <taxon>Diplostraca</taxon>
        <taxon>Cladocera</taxon>
        <taxon>Anomopoda</taxon>
        <taxon>Daphniidae</taxon>
        <taxon>Daphnia</taxon>
    </lineage>
</organism>
<reference evidence="1 2" key="1">
    <citation type="journal article" date="2011" name="Science">
        <title>The ecoresponsive genome of Daphnia pulex.</title>
        <authorList>
            <person name="Colbourne J.K."/>
            <person name="Pfrender M.E."/>
            <person name="Gilbert D."/>
            <person name="Thomas W.K."/>
            <person name="Tucker A."/>
            <person name="Oakley T.H."/>
            <person name="Tokishita S."/>
            <person name="Aerts A."/>
            <person name="Arnold G.J."/>
            <person name="Basu M.K."/>
            <person name="Bauer D.J."/>
            <person name="Caceres C.E."/>
            <person name="Carmel L."/>
            <person name="Casola C."/>
            <person name="Choi J.H."/>
            <person name="Detter J.C."/>
            <person name="Dong Q."/>
            <person name="Dusheyko S."/>
            <person name="Eads B.D."/>
            <person name="Frohlich T."/>
            <person name="Geiler-Samerotte K.A."/>
            <person name="Gerlach D."/>
            <person name="Hatcher P."/>
            <person name="Jogdeo S."/>
            <person name="Krijgsveld J."/>
            <person name="Kriventseva E.V."/>
            <person name="Kultz D."/>
            <person name="Laforsch C."/>
            <person name="Lindquist E."/>
            <person name="Lopez J."/>
            <person name="Manak J.R."/>
            <person name="Muller J."/>
            <person name="Pangilinan J."/>
            <person name="Patwardhan R.P."/>
            <person name="Pitluck S."/>
            <person name="Pritham E.J."/>
            <person name="Rechtsteiner A."/>
            <person name="Rho M."/>
            <person name="Rogozin I.B."/>
            <person name="Sakarya O."/>
            <person name="Salamov A."/>
            <person name="Schaack S."/>
            <person name="Shapiro H."/>
            <person name="Shiga Y."/>
            <person name="Skalitzky C."/>
            <person name="Smith Z."/>
            <person name="Souvorov A."/>
            <person name="Sung W."/>
            <person name="Tang Z."/>
            <person name="Tsuchiya D."/>
            <person name="Tu H."/>
            <person name="Vos H."/>
            <person name="Wang M."/>
            <person name="Wolf Y.I."/>
            <person name="Yamagata H."/>
            <person name="Yamada T."/>
            <person name="Ye Y."/>
            <person name="Shaw J.R."/>
            <person name="Andrews J."/>
            <person name="Crease T.J."/>
            <person name="Tang H."/>
            <person name="Lucas S.M."/>
            <person name="Robertson H.M."/>
            <person name="Bork P."/>
            <person name="Koonin E.V."/>
            <person name="Zdobnov E.M."/>
            <person name="Grigoriev I.V."/>
            <person name="Lynch M."/>
            <person name="Boore J.L."/>
        </authorList>
    </citation>
    <scope>NUCLEOTIDE SEQUENCE [LARGE SCALE GENOMIC DNA]</scope>
</reference>
<gene>
    <name evidence="1" type="ORF">DAPPUDRAFT_105349</name>
</gene>
<protein>
    <submittedName>
        <fullName evidence="1">Uncharacterized protein</fullName>
    </submittedName>
</protein>
<dbReference type="HOGENOM" id="CLU_1983805_0_0_1"/>
<evidence type="ECO:0000313" key="2">
    <source>
        <dbReference type="Proteomes" id="UP000000305"/>
    </source>
</evidence>
<dbReference type="AlphaFoldDB" id="E9GQG1"/>